<dbReference type="OrthoDB" id="6374977at2759"/>
<dbReference type="SUPFAM" id="SSF82185">
    <property type="entry name" value="Histone H3 K4-specific methyltransferase SET7/9 N-terminal domain"/>
    <property type="match status" value="1"/>
</dbReference>
<dbReference type="InterPro" id="IPR052472">
    <property type="entry name" value="MORN3"/>
</dbReference>
<dbReference type="Gene3D" id="2.20.110.10">
    <property type="entry name" value="Histone H3 K4-specific methyltransferase SET7/9 N-terminal domain"/>
    <property type="match status" value="2"/>
</dbReference>
<evidence type="ECO:0000256" key="4">
    <source>
        <dbReference type="ARBA" id="ARBA00039854"/>
    </source>
</evidence>
<dbReference type="AlphaFoldDB" id="A0A6A4WAE0"/>
<dbReference type="InterPro" id="IPR003409">
    <property type="entry name" value="MORN"/>
</dbReference>
<evidence type="ECO:0000256" key="1">
    <source>
        <dbReference type="ARBA" id="ARBA00004218"/>
    </source>
</evidence>
<dbReference type="PANTHER" id="PTHR46511">
    <property type="entry name" value="MORN REPEAT-CONTAINING PROTEIN 3"/>
    <property type="match status" value="1"/>
</dbReference>
<proteinExistence type="predicted"/>
<dbReference type="PANTHER" id="PTHR46511:SF1">
    <property type="entry name" value="MORN REPEAT-CONTAINING PROTEIN 3"/>
    <property type="match status" value="1"/>
</dbReference>
<comment type="function">
    <text evidence="5">Assembles a suppression complex (suppresome) by tethering SIRT1 and MDM2 to regulate composite modifications of p53/TP53. Confers both deacetylation-mediated functional inactivation, by SIRT1, and ubiquitination-dependent degradation, by MDM2, of p53/TP53, promoting a proliferative and cell survival behaviors. May play a role in the regulation of spermatogenesis.</text>
</comment>
<gene>
    <name evidence="7" type="primary">MORN3</name>
    <name evidence="7" type="ORF">FJT64_000413</name>
</gene>
<evidence type="ECO:0000256" key="6">
    <source>
        <dbReference type="SAM" id="MobiDB-lite"/>
    </source>
</evidence>
<feature type="region of interest" description="Disordered" evidence="6">
    <location>
        <begin position="167"/>
        <end position="198"/>
    </location>
</feature>
<dbReference type="SMART" id="SM00698">
    <property type="entry name" value="MORN"/>
    <property type="match status" value="3"/>
</dbReference>
<feature type="compositionally biased region" description="Low complexity" evidence="6">
    <location>
        <begin position="167"/>
        <end position="195"/>
    </location>
</feature>
<comment type="caution">
    <text evidence="7">The sequence shown here is derived from an EMBL/GenBank/DDBJ whole genome shotgun (WGS) entry which is preliminary data.</text>
</comment>
<protein>
    <recommendedName>
        <fullName evidence="4">MORN repeat-containing protein 3</fullName>
    </recommendedName>
</protein>
<dbReference type="GO" id="GO:0001669">
    <property type="term" value="C:acrosomal vesicle"/>
    <property type="evidence" value="ECO:0007669"/>
    <property type="project" value="UniProtKB-SubCell"/>
</dbReference>
<accession>A0A6A4WAE0</accession>
<name>A0A6A4WAE0_AMPAM</name>
<keyword evidence="2" id="KW-0677">Repeat</keyword>
<evidence type="ECO:0000256" key="3">
    <source>
        <dbReference type="ARBA" id="ARBA00023329"/>
    </source>
</evidence>
<evidence type="ECO:0000256" key="2">
    <source>
        <dbReference type="ARBA" id="ARBA00022737"/>
    </source>
</evidence>
<evidence type="ECO:0000256" key="5">
    <source>
        <dbReference type="ARBA" id="ARBA00045851"/>
    </source>
</evidence>
<dbReference type="Proteomes" id="UP000440578">
    <property type="component" value="Unassembled WGS sequence"/>
</dbReference>
<evidence type="ECO:0000313" key="7">
    <source>
        <dbReference type="EMBL" id="KAF0299058.1"/>
    </source>
</evidence>
<organism evidence="7 8">
    <name type="scientific">Amphibalanus amphitrite</name>
    <name type="common">Striped barnacle</name>
    <name type="synonym">Balanus amphitrite</name>
    <dbReference type="NCBI Taxonomy" id="1232801"/>
    <lineage>
        <taxon>Eukaryota</taxon>
        <taxon>Metazoa</taxon>
        <taxon>Ecdysozoa</taxon>
        <taxon>Arthropoda</taxon>
        <taxon>Crustacea</taxon>
        <taxon>Multicrustacea</taxon>
        <taxon>Cirripedia</taxon>
        <taxon>Thoracica</taxon>
        <taxon>Thoracicalcarea</taxon>
        <taxon>Balanomorpha</taxon>
        <taxon>Balanoidea</taxon>
        <taxon>Balanidae</taxon>
        <taxon>Amphibalaninae</taxon>
        <taxon>Amphibalanus</taxon>
    </lineage>
</organism>
<sequence length="218" mass="24250">MAGVEMTADVINKPLMGHGVQFYADGESYEGDWHNNKRRGWGRMFYKDGSLYEGEWHDDIREGRGLLRKADGNLYEGTWHRDTKHGPGLYQHKRTGQMQEGIWVDGMVKCSAVEDKNRLFASEPTPYPIPLLELLQPVAVLREAAAEFVPLIPEQYRQAAEAASSASSTYSSTSSVASEPGTNASSSDAASSDTSLLQRCQHRHSLERCARGLRDNSE</sequence>
<dbReference type="Pfam" id="PF02493">
    <property type="entry name" value="MORN"/>
    <property type="match status" value="3"/>
</dbReference>
<reference evidence="7 8" key="1">
    <citation type="submission" date="2019-07" db="EMBL/GenBank/DDBJ databases">
        <title>Draft genome assembly of a fouling barnacle, Amphibalanus amphitrite (Darwin, 1854): The first reference genome for Thecostraca.</title>
        <authorList>
            <person name="Kim W."/>
        </authorList>
    </citation>
    <scope>NUCLEOTIDE SEQUENCE [LARGE SCALE GENOMIC DNA]</scope>
    <source>
        <strain evidence="7">SNU_AA5</strain>
        <tissue evidence="7">Soma without cirri and trophi</tissue>
    </source>
</reference>
<keyword evidence="3" id="KW-0968">Cytoplasmic vesicle</keyword>
<comment type="subcellular location">
    <subcellularLocation>
        <location evidence="1">Cytoplasmic vesicle</location>
        <location evidence="1">Secretory vesicle</location>
        <location evidence="1">Acrosome</location>
    </subcellularLocation>
</comment>
<keyword evidence="8" id="KW-1185">Reference proteome</keyword>
<dbReference type="EMBL" id="VIIS01001398">
    <property type="protein sequence ID" value="KAF0299058.1"/>
    <property type="molecule type" value="Genomic_DNA"/>
</dbReference>
<evidence type="ECO:0000313" key="8">
    <source>
        <dbReference type="Proteomes" id="UP000440578"/>
    </source>
</evidence>